<dbReference type="InterPro" id="IPR052403">
    <property type="entry name" value="LINC-complex_assoc"/>
</dbReference>
<dbReference type="GO" id="GO:0005640">
    <property type="term" value="C:nuclear outer membrane"/>
    <property type="evidence" value="ECO:0007669"/>
    <property type="project" value="TreeGrafter"/>
</dbReference>
<feature type="region of interest" description="Disordered" evidence="10">
    <location>
        <begin position="1194"/>
        <end position="1250"/>
    </location>
</feature>
<feature type="region of interest" description="Disordered" evidence="10">
    <location>
        <begin position="812"/>
        <end position="1018"/>
    </location>
</feature>
<dbReference type="PANTHER" id="PTHR47535">
    <property type="entry name" value="MUSCLE-SPECIFIC PROTEIN 300 KDA, ISOFORM G"/>
    <property type="match status" value="1"/>
</dbReference>
<dbReference type="PANTHER" id="PTHR47535:SF9">
    <property type="entry name" value="CALPONIN-HOMOLOGY (CH) DOMAIN-CONTAINING PROTEIN"/>
    <property type="match status" value="1"/>
</dbReference>
<feature type="domain" description="Calponin-homology (CH)" evidence="11">
    <location>
        <begin position="189"/>
        <end position="293"/>
    </location>
</feature>
<reference evidence="12" key="1">
    <citation type="submission" date="2020-10" db="EMBL/GenBank/DDBJ databases">
        <title>Chromosome-scale genome assembly of the Allis shad, Alosa alosa.</title>
        <authorList>
            <person name="Margot Z."/>
            <person name="Christophe K."/>
            <person name="Cabau C."/>
            <person name="Louis A."/>
            <person name="Berthelot C."/>
            <person name="Parey E."/>
            <person name="Roest Crollius H."/>
            <person name="Montfort J."/>
            <person name="Robinson-Rechavi M."/>
            <person name="Bucao C."/>
            <person name="Bouchez O."/>
            <person name="Gislard M."/>
            <person name="Lluch J."/>
            <person name="Milhes M."/>
            <person name="Lampietro C."/>
            <person name="Lopez Roques C."/>
            <person name="Donnadieu C."/>
            <person name="Braasch I."/>
            <person name="Desvignes T."/>
            <person name="Postlethwait J."/>
            <person name="Bobe J."/>
            <person name="Guiguen Y."/>
        </authorList>
    </citation>
    <scope>NUCLEOTIDE SEQUENCE</scope>
    <source>
        <strain evidence="12">M-15738</strain>
        <tissue evidence="12">Blood</tissue>
    </source>
</reference>
<dbReference type="GO" id="GO:0005737">
    <property type="term" value="C:cytoplasm"/>
    <property type="evidence" value="ECO:0007669"/>
    <property type="project" value="TreeGrafter"/>
</dbReference>
<keyword evidence="5" id="KW-1133">Transmembrane helix</keyword>
<feature type="compositionally biased region" description="Low complexity" evidence="10">
    <location>
        <begin position="408"/>
        <end position="429"/>
    </location>
</feature>
<sequence>MAGHEWEDWFEREEFIGQISDIRVQNLQVEREMVQKRTFTRWINLHLEKCNPPMEVHDLFRDIQDGRILMALLEELSGCKLLQGFKQSSHRIFRLNNIAKVLTFLEERNVKLVSIDAADVADGNSSIVLGLIWNIILFFQIKELTGNIKNQFPSSSSLSSIPTSSDSDTSHSSTPSEERRCSVAIRDHGKAIRTLLQWVQRRTRKFGVAVNDFGKSWTSGLAFLAVIKSIDPSLVDMRRALLRTSRENLEEAFRTAHYSLGIARLLEPEDVTINPPDEQVIMTYVSQFLEHFPGMDEDDVSDVIDRSTSKVSARLNDSVARNGGKRVRETSSYVVKRDWVKPPPKIFISAVSDESTEQQVAKPPPSSSSSKAWASEESSPSPAQSSPSPSPADDRSPTRSLDLTKDASCPVSASTSSSSSPQPSYVDSVISSPDSWSEMPSEVGPLEKLPESYSDGSLNETSLVCDAKESVTYSQSQASDKGLPFETEKPLDDGMDSELFIDEGNFSLCSLDSLQAKTPLPSEEDAVALTHIPSAQGQDKVPELGGVANGSAVGSEEKVHHETVKPSPADLSDGACESGYFPEDKESSLSLASAESALASLSSDEQIVQDENQSKEKTQHPEWADHLQPSFNAEQTPDRMTDQITEADEPAVVPGCPVSGNSVQLPESESDIRSEDMALADVLEAQQEDIHYAENVDVESAEDSDGEVAEQPARGLEVETPMESGQPEESNAKQQDEESEEDKDEVKPVPHDPQGLGLCEVPGASSPVLNQEKGGQGTVGEKMEATSPGDVEETSDGIVTEITDLSSVEVTTNQKMTSGVDSDFEVTDRMDFSSSAEVAEVNDHEEKSGMPCGEGHGVDKTSEGESEPESPEVEMRESVPECETEDEQSYTKSKPDEALASTDSQKPASQHDGMESSDYPAGQTQSKSAEIPNGTECNAESSVKEGAESWSLERQTGAEWEPRHEPAGAEAQPGAAAAAAAAGHSEGALGDGGPSAGDTQLEEKNDHEADETDETVRAPVSVIPLDLVYYPHYDVPIAEVIEAFAEPSATNPRSQGEAGAGGRGLNGSDEAGGGAEDFGSVPQELRLALSVAPLQPAPAQDRLPGPDTDSSDSEMDDRDRVQTPAEPDEGLPRNMTSDGPGQSPEPGHTEAVEGLAEADRDAGDPNAAGAGGSDELIKIDGEWTSARENMTTLSREHATEDPRQPSTGPYLRASALPIEDQSGNKKSGEPCTPDKISLYRRRGSKPEKREPPVELTLEEICLLLVLWLIVYCLFVLPQIDFRTLPQLLLNIEE</sequence>
<dbReference type="PROSITE" id="PS00020">
    <property type="entry name" value="ACTININ_2"/>
    <property type="match status" value="1"/>
</dbReference>
<feature type="compositionally biased region" description="Acidic residues" evidence="10">
    <location>
        <begin position="696"/>
        <end position="708"/>
    </location>
</feature>
<dbReference type="PROSITE" id="PS00019">
    <property type="entry name" value="ACTININ_1"/>
    <property type="match status" value="1"/>
</dbReference>
<dbReference type="Gene3D" id="1.10.418.10">
    <property type="entry name" value="Calponin-like domain"/>
    <property type="match status" value="2"/>
</dbReference>
<accession>A0AAV6FR97</accession>
<dbReference type="FunFam" id="1.10.418.10:FF:000063">
    <property type="entry name" value="Calmin"/>
    <property type="match status" value="1"/>
</dbReference>
<dbReference type="GO" id="GO:0007097">
    <property type="term" value="P:nuclear migration"/>
    <property type="evidence" value="ECO:0007669"/>
    <property type="project" value="TreeGrafter"/>
</dbReference>
<dbReference type="InterPro" id="IPR036872">
    <property type="entry name" value="CH_dom_sf"/>
</dbReference>
<evidence type="ECO:0000256" key="2">
    <source>
        <dbReference type="ARBA" id="ARBA00022553"/>
    </source>
</evidence>
<comment type="subcellular location">
    <subcellularLocation>
        <location evidence="1">Membrane</location>
        <topology evidence="1">Single-pass type IV membrane protein</topology>
    </subcellularLocation>
</comment>
<evidence type="ECO:0000256" key="8">
    <source>
        <dbReference type="ARBA" id="ARBA00070333"/>
    </source>
</evidence>
<feature type="compositionally biased region" description="Basic and acidic residues" evidence="10">
    <location>
        <begin position="612"/>
        <end position="625"/>
    </location>
</feature>
<keyword evidence="4" id="KW-0677">Repeat</keyword>
<comment type="caution">
    <text evidence="12">The sequence shown here is derived from an EMBL/GenBank/DDBJ whole genome shotgun (WGS) entry which is preliminary data.</text>
</comment>
<evidence type="ECO:0000256" key="1">
    <source>
        <dbReference type="ARBA" id="ARBA00004211"/>
    </source>
</evidence>
<feature type="region of interest" description="Disordered" evidence="10">
    <location>
        <begin position="152"/>
        <end position="180"/>
    </location>
</feature>
<dbReference type="Pfam" id="PF00307">
    <property type="entry name" value="CH"/>
    <property type="match status" value="2"/>
</dbReference>
<keyword evidence="2" id="KW-0597">Phosphoprotein</keyword>
<evidence type="ECO:0000256" key="3">
    <source>
        <dbReference type="ARBA" id="ARBA00022692"/>
    </source>
</evidence>
<feature type="compositionally biased region" description="Basic and acidic residues" evidence="10">
    <location>
        <begin position="555"/>
        <end position="564"/>
    </location>
</feature>
<keyword evidence="13" id="KW-1185">Reference proteome</keyword>
<dbReference type="PROSITE" id="PS50021">
    <property type="entry name" value="CH"/>
    <property type="match status" value="2"/>
</dbReference>
<feature type="region of interest" description="Disordered" evidence="10">
    <location>
        <begin position="1047"/>
        <end position="1176"/>
    </location>
</feature>
<dbReference type="EMBL" id="JADWDJ010000019">
    <property type="protein sequence ID" value="KAG5265334.1"/>
    <property type="molecule type" value="Genomic_DNA"/>
</dbReference>
<feature type="compositionally biased region" description="Low complexity" evidence="10">
    <location>
        <begin position="367"/>
        <end position="387"/>
    </location>
</feature>
<dbReference type="FunFam" id="1.10.418.10:FF:000057">
    <property type="entry name" value="Calmin"/>
    <property type="match status" value="1"/>
</dbReference>
<keyword evidence="7" id="KW-0009">Actin-binding</keyword>
<dbReference type="SMART" id="SM00033">
    <property type="entry name" value="CH"/>
    <property type="match status" value="2"/>
</dbReference>
<evidence type="ECO:0000256" key="7">
    <source>
        <dbReference type="ARBA" id="ARBA00023203"/>
    </source>
</evidence>
<evidence type="ECO:0000256" key="9">
    <source>
        <dbReference type="ARBA" id="ARBA00082870"/>
    </source>
</evidence>
<keyword evidence="3" id="KW-0812">Transmembrane</keyword>
<feature type="compositionally biased region" description="Low complexity" evidence="10">
    <location>
        <begin position="968"/>
        <end position="988"/>
    </location>
</feature>
<feature type="compositionally biased region" description="Basic and acidic residues" evidence="10">
    <location>
        <begin position="1194"/>
        <end position="1203"/>
    </location>
</feature>
<evidence type="ECO:0000256" key="10">
    <source>
        <dbReference type="SAM" id="MobiDB-lite"/>
    </source>
</evidence>
<evidence type="ECO:0000313" key="12">
    <source>
        <dbReference type="EMBL" id="KAG5265334.1"/>
    </source>
</evidence>
<feature type="compositionally biased region" description="Basic and acidic residues" evidence="10">
    <location>
        <begin position="392"/>
        <end position="405"/>
    </location>
</feature>
<feature type="compositionally biased region" description="Gly residues" evidence="10">
    <location>
        <begin position="1058"/>
        <end position="1076"/>
    </location>
</feature>
<feature type="compositionally biased region" description="Basic and acidic residues" evidence="10">
    <location>
        <begin position="1147"/>
        <end position="1163"/>
    </location>
</feature>
<feature type="compositionally biased region" description="Low complexity" evidence="10">
    <location>
        <begin position="588"/>
        <end position="603"/>
    </location>
</feature>
<feature type="region of interest" description="Disordered" evidence="10">
    <location>
        <begin position="351"/>
        <end position="497"/>
    </location>
</feature>
<dbReference type="InterPro" id="IPR001715">
    <property type="entry name" value="CH_dom"/>
</dbReference>
<dbReference type="GO" id="GO:0051015">
    <property type="term" value="F:actin filament binding"/>
    <property type="evidence" value="ECO:0007669"/>
    <property type="project" value="TreeGrafter"/>
</dbReference>
<evidence type="ECO:0000256" key="4">
    <source>
        <dbReference type="ARBA" id="ARBA00022737"/>
    </source>
</evidence>
<feature type="domain" description="Calponin-homology (CH)" evidence="11">
    <location>
        <begin position="33"/>
        <end position="140"/>
    </location>
</feature>
<name>A0AAV6FR97_9TELE</name>
<evidence type="ECO:0000256" key="6">
    <source>
        <dbReference type="ARBA" id="ARBA00023136"/>
    </source>
</evidence>
<dbReference type="Proteomes" id="UP000823561">
    <property type="component" value="Chromosome 19"/>
</dbReference>
<feature type="region of interest" description="Disordered" evidence="10">
    <location>
        <begin position="688"/>
        <end position="797"/>
    </location>
</feature>
<gene>
    <name evidence="12" type="ORF">AALO_G00241130</name>
</gene>
<organism evidence="12 13">
    <name type="scientific">Alosa alosa</name>
    <name type="common">allis shad</name>
    <dbReference type="NCBI Taxonomy" id="278164"/>
    <lineage>
        <taxon>Eukaryota</taxon>
        <taxon>Metazoa</taxon>
        <taxon>Chordata</taxon>
        <taxon>Craniata</taxon>
        <taxon>Vertebrata</taxon>
        <taxon>Euteleostomi</taxon>
        <taxon>Actinopterygii</taxon>
        <taxon>Neopterygii</taxon>
        <taxon>Teleostei</taxon>
        <taxon>Clupei</taxon>
        <taxon>Clupeiformes</taxon>
        <taxon>Clupeoidei</taxon>
        <taxon>Clupeidae</taxon>
        <taxon>Alosa</taxon>
    </lineage>
</organism>
<dbReference type="GO" id="GO:0034993">
    <property type="term" value="C:meiotic nuclear membrane microtubule tethering complex"/>
    <property type="evidence" value="ECO:0007669"/>
    <property type="project" value="TreeGrafter"/>
</dbReference>
<protein>
    <recommendedName>
        <fullName evidence="8">Calmin</fullName>
    </recommendedName>
    <alternativeName>
        <fullName evidence="9">Calponin-like transmembrane domain protein</fullName>
    </alternativeName>
</protein>
<feature type="compositionally biased region" description="Low complexity" evidence="10">
    <location>
        <begin position="153"/>
        <end position="175"/>
    </location>
</feature>
<dbReference type="InterPro" id="IPR001589">
    <property type="entry name" value="Actinin_actin-bd_CS"/>
</dbReference>
<evidence type="ECO:0000259" key="11">
    <source>
        <dbReference type="PROSITE" id="PS50021"/>
    </source>
</evidence>
<evidence type="ECO:0000256" key="5">
    <source>
        <dbReference type="ARBA" id="ARBA00022989"/>
    </source>
</evidence>
<evidence type="ECO:0000313" key="13">
    <source>
        <dbReference type="Proteomes" id="UP000823561"/>
    </source>
</evidence>
<proteinExistence type="predicted"/>
<keyword evidence="6" id="KW-0472">Membrane</keyword>
<feature type="region of interest" description="Disordered" evidence="10">
    <location>
        <begin position="532"/>
        <end position="675"/>
    </location>
</feature>
<dbReference type="SUPFAM" id="SSF47576">
    <property type="entry name" value="Calponin-homology domain, CH-domain"/>
    <property type="match status" value="1"/>
</dbReference>